<protein>
    <recommendedName>
        <fullName evidence="4">DUF4870 domain-containing protein</fullName>
    </recommendedName>
</protein>
<gene>
    <name evidence="2" type="ORF">JHX87_02450</name>
</gene>
<keyword evidence="1" id="KW-0812">Transmembrane</keyword>
<reference evidence="2 3" key="1">
    <citation type="submission" date="2021-01" db="EMBL/GenBank/DDBJ databases">
        <title>Biogeographic distribution of Paracoccus.</title>
        <authorList>
            <person name="Hollensteiner J."/>
            <person name="Leineberger J."/>
            <person name="Brinkhoff T."/>
            <person name="Daniel R."/>
        </authorList>
    </citation>
    <scope>NUCLEOTIDE SEQUENCE [LARGE SCALE GENOMIC DNA]</scope>
    <source>
        <strain evidence="2 3">KCTC 22803</strain>
    </source>
</reference>
<keyword evidence="3" id="KW-1185">Reference proteome</keyword>
<dbReference type="EMBL" id="CP067136">
    <property type="protein sequence ID" value="WCR07717.1"/>
    <property type="molecule type" value="Genomic_DNA"/>
</dbReference>
<evidence type="ECO:0008006" key="4">
    <source>
        <dbReference type="Google" id="ProtNLM"/>
    </source>
</evidence>
<dbReference type="Proteomes" id="UP001219349">
    <property type="component" value="Chromosome"/>
</dbReference>
<name>A0ABY7SNV3_9RHOB</name>
<accession>A0ABY7SNV3</accession>
<evidence type="ECO:0000256" key="1">
    <source>
        <dbReference type="SAM" id="Phobius"/>
    </source>
</evidence>
<keyword evidence="1" id="KW-0472">Membrane</keyword>
<evidence type="ECO:0000313" key="2">
    <source>
        <dbReference type="EMBL" id="WCR07717.1"/>
    </source>
</evidence>
<organism evidence="2 3">
    <name type="scientific">Paracoccus fistulariae</name>
    <dbReference type="NCBI Taxonomy" id="658446"/>
    <lineage>
        <taxon>Bacteria</taxon>
        <taxon>Pseudomonadati</taxon>
        <taxon>Pseudomonadota</taxon>
        <taxon>Alphaproteobacteria</taxon>
        <taxon>Rhodobacterales</taxon>
        <taxon>Paracoccaceae</taxon>
        <taxon>Paracoccus</taxon>
    </lineage>
</organism>
<proteinExistence type="predicted"/>
<evidence type="ECO:0000313" key="3">
    <source>
        <dbReference type="Proteomes" id="UP001219349"/>
    </source>
</evidence>
<dbReference type="RefSeq" id="WP_271886207.1">
    <property type="nucleotide sequence ID" value="NZ_CP067136.1"/>
</dbReference>
<sequence>MTMPPDSPTAKQMNNVKIIYGLYALGYFVAITTLVGAVLAYMWRGNDRMADSHFTFQIRTFWISLLIGLLALITMVIGVGFLIWIFLTVWGLLRVISGFLLANDGKPVSNTKYLGMMAE</sequence>
<feature type="transmembrane region" description="Helical" evidence="1">
    <location>
        <begin position="20"/>
        <end position="41"/>
    </location>
</feature>
<keyword evidence="1" id="KW-1133">Transmembrane helix</keyword>
<feature type="transmembrane region" description="Helical" evidence="1">
    <location>
        <begin position="61"/>
        <end position="87"/>
    </location>
</feature>